<dbReference type="STRING" id="126957.T1IGW1"/>
<evidence type="ECO:0000256" key="4">
    <source>
        <dbReference type="RuleBase" id="RU000383"/>
    </source>
</evidence>
<dbReference type="InterPro" id="IPR006671">
    <property type="entry name" value="Cyclin_N"/>
</dbReference>
<proteinExistence type="inferred from homology"/>
<evidence type="ECO:0000256" key="3">
    <source>
        <dbReference type="ARBA" id="ARBA00023306"/>
    </source>
</evidence>
<accession>T1IGW1</accession>
<dbReference type="InterPro" id="IPR039361">
    <property type="entry name" value="Cyclin"/>
</dbReference>
<dbReference type="eggNOG" id="KOG0656">
    <property type="taxonomic scope" value="Eukaryota"/>
</dbReference>
<dbReference type="Gene3D" id="1.10.472.10">
    <property type="entry name" value="Cyclin-like"/>
    <property type="match status" value="1"/>
</dbReference>
<evidence type="ECO:0000259" key="5">
    <source>
        <dbReference type="SMART" id="SM00385"/>
    </source>
</evidence>
<dbReference type="HOGENOM" id="CLU_052190_0_0_1"/>
<dbReference type="GO" id="GO:0000278">
    <property type="term" value="P:mitotic cell cycle"/>
    <property type="evidence" value="ECO:0007669"/>
    <property type="project" value="UniProtKB-ARBA"/>
</dbReference>
<sequence length="217" mass="25112">MDQLYCPEATHEIETNRARADRVLFDDYRIVPNLLTCERKYHPTCDYLVKVQTDIKQHMRREVATWMLEVCEERGCEEVVFPLSVNLMDRFLSIVNIHRSQLQLLASVCLLAASKLRQTRSFSVEQLCYYTDHSITPEELISWELLVLTKLGWDLGSIVATDFVDYTLHSLQKHAKLGSRVRQHAFTFISLCAIGGGKNQVLHETRPGKRYSCEYKG</sequence>
<reference evidence="6" key="2">
    <citation type="submission" date="2015-02" db="UniProtKB">
        <authorList>
            <consortium name="EnsemblMetazoa"/>
        </authorList>
    </citation>
    <scope>IDENTIFICATION</scope>
</reference>
<dbReference type="SMART" id="SM00385">
    <property type="entry name" value="CYCLIN"/>
    <property type="match status" value="1"/>
</dbReference>
<organism evidence="6 7">
    <name type="scientific">Strigamia maritima</name>
    <name type="common">European centipede</name>
    <name type="synonym">Geophilus maritimus</name>
    <dbReference type="NCBI Taxonomy" id="126957"/>
    <lineage>
        <taxon>Eukaryota</taxon>
        <taxon>Metazoa</taxon>
        <taxon>Ecdysozoa</taxon>
        <taxon>Arthropoda</taxon>
        <taxon>Myriapoda</taxon>
        <taxon>Chilopoda</taxon>
        <taxon>Pleurostigmophora</taxon>
        <taxon>Geophilomorpha</taxon>
        <taxon>Linotaeniidae</taxon>
        <taxon>Strigamia</taxon>
    </lineage>
</organism>
<dbReference type="InterPro" id="IPR048258">
    <property type="entry name" value="Cyclins_cyclin-box"/>
</dbReference>
<dbReference type="OMA" id="QLCYYTD"/>
<reference evidence="7" key="1">
    <citation type="submission" date="2011-05" db="EMBL/GenBank/DDBJ databases">
        <authorList>
            <person name="Richards S.R."/>
            <person name="Qu J."/>
            <person name="Jiang H."/>
            <person name="Jhangiani S.N."/>
            <person name="Agravi P."/>
            <person name="Goodspeed R."/>
            <person name="Gross S."/>
            <person name="Mandapat C."/>
            <person name="Jackson L."/>
            <person name="Mathew T."/>
            <person name="Pu L."/>
            <person name="Thornton R."/>
            <person name="Saada N."/>
            <person name="Wilczek-Boney K.B."/>
            <person name="Lee S."/>
            <person name="Kovar C."/>
            <person name="Wu Y."/>
            <person name="Scherer S.E."/>
            <person name="Worley K.C."/>
            <person name="Muzny D.M."/>
            <person name="Gibbs R."/>
        </authorList>
    </citation>
    <scope>NUCLEOTIDE SEQUENCE</scope>
    <source>
        <strain evidence="7">Brora</strain>
    </source>
</reference>
<dbReference type="PROSITE" id="PS00292">
    <property type="entry name" value="CYCLINS"/>
    <property type="match status" value="1"/>
</dbReference>
<evidence type="ECO:0000256" key="2">
    <source>
        <dbReference type="ARBA" id="ARBA00023127"/>
    </source>
</evidence>
<keyword evidence="2 4" id="KW-0195">Cyclin</keyword>
<dbReference type="Proteomes" id="UP000014500">
    <property type="component" value="Unassembled WGS sequence"/>
</dbReference>
<dbReference type="EMBL" id="JH429636">
    <property type="status" value="NOT_ANNOTATED_CDS"/>
    <property type="molecule type" value="Genomic_DNA"/>
</dbReference>
<keyword evidence="1" id="KW-0132">Cell division</keyword>
<dbReference type="AlphaFoldDB" id="T1IGW1"/>
<dbReference type="PANTHER" id="PTHR10177">
    <property type="entry name" value="CYCLINS"/>
    <property type="match status" value="1"/>
</dbReference>
<evidence type="ECO:0000313" key="6">
    <source>
        <dbReference type="EnsemblMetazoa" id="SMAR000063-PA"/>
    </source>
</evidence>
<dbReference type="InterPro" id="IPR013763">
    <property type="entry name" value="Cyclin-like_dom"/>
</dbReference>
<dbReference type="GO" id="GO:0051301">
    <property type="term" value="P:cell division"/>
    <property type="evidence" value="ECO:0007669"/>
    <property type="project" value="UniProtKB-KW"/>
</dbReference>
<keyword evidence="3" id="KW-0131">Cell cycle</keyword>
<dbReference type="PhylomeDB" id="T1IGW1"/>
<evidence type="ECO:0000256" key="1">
    <source>
        <dbReference type="ARBA" id="ARBA00022618"/>
    </source>
</evidence>
<protein>
    <recommendedName>
        <fullName evidence="5">Cyclin-like domain-containing protein</fullName>
    </recommendedName>
</protein>
<dbReference type="InterPro" id="IPR036915">
    <property type="entry name" value="Cyclin-like_sf"/>
</dbReference>
<evidence type="ECO:0000313" key="7">
    <source>
        <dbReference type="Proteomes" id="UP000014500"/>
    </source>
</evidence>
<name>T1IGW1_STRMM</name>
<dbReference type="SUPFAM" id="SSF47954">
    <property type="entry name" value="Cyclin-like"/>
    <property type="match status" value="1"/>
</dbReference>
<keyword evidence="7" id="KW-1185">Reference proteome</keyword>
<feature type="domain" description="Cyclin-like" evidence="5">
    <location>
        <begin position="65"/>
        <end position="149"/>
    </location>
</feature>
<comment type="similarity">
    <text evidence="4">Belongs to the cyclin family.</text>
</comment>
<dbReference type="Pfam" id="PF00134">
    <property type="entry name" value="Cyclin_N"/>
    <property type="match status" value="1"/>
</dbReference>
<dbReference type="FunFam" id="1.10.472.10:FF:000003">
    <property type="entry name" value="G1/S-specific cyclin-D2"/>
    <property type="match status" value="1"/>
</dbReference>
<dbReference type="EnsemblMetazoa" id="SMAR000063-RA">
    <property type="protein sequence ID" value="SMAR000063-PA"/>
    <property type="gene ID" value="SMAR000063"/>
</dbReference>